<name>A0AAW1NZN3_9CHLO</name>
<dbReference type="EMBL" id="JALJOQ010000065">
    <property type="protein sequence ID" value="KAK9802890.1"/>
    <property type="molecule type" value="Genomic_DNA"/>
</dbReference>
<comment type="caution">
    <text evidence="1">The sequence shown here is derived from an EMBL/GenBank/DDBJ whole genome shotgun (WGS) entry which is preliminary data.</text>
</comment>
<dbReference type="AlphaFoldDB" id="A0AAW1NZN3"/>
<dbReference type="Proteomes" id="UP001465755">
    <property type="component" value="Unassembled WGS sequence"/>
</dbReference>
<gene>
    <name evidence="1" type="ORF">WJX73_002162</name>
</gene>
<organism evidence="1 2">
    <name type="scientific">Symbiochloris irregularis</name>
    <dbReference type="NCBI Taxonomy" id="706552"/>
    <lineage>
        <taxon>Eukaryota</taxon>
        <taxon>Viridiplantae</taxon>
        <taxon>Chlorophyta</taxon>
        <taxon>core chlorophytes</taxon>
        <taxon>Trebouxiophyceae</taxon>
        <taxon>Trebouxiales</taxon>
        <taxon>Trebouxiaceae</taxon>
        <taxon>Symbiochloris</taxon>
    </lineage>
</organism>
<reference evidence="1 2" key="1">
    <citation type="journal article" date="2024" name="Nat. Commun.">
        <title>Phylogenomics reveals the evolutionary origins of lichenization in chlorophyte algae.</title>
        <authorList>
            <person name="Puginier C."/>
            <person name="Libourel C."/>
            <person name="Otte J."/>
            <person name="Skaloud P."/>
            <person name="Haon M."/>
            <person name="Grisel S."/>
            <person name="Petersen M."/>
            <person name="Berrin J.G."/>
            <person name="Delaux P.M."/>
            <person name="Dal Grande F."/>
            <person name="Keller J."/>
        </authorList>
    </citation>
    <scope>NUCLEOTIDE SEQUENCE [LARGE SCALE GENOMIC DNA]</scope>
    <source>
        <strain evidence="1 2">SAG 2036</strain>
    </source>
</reference>
<accession>A0AAW1NZN3</accession>
<proteinExistence type="predicted"/>
<sequence>MNITQEGVQQTALLRYTRALRGIRLCRWRHTLSWSFPEPQFNGNGSHLACFAGNTIRIRNAYTGQQEVALNLVGHHDGWMRFRWARDGTHAGIIMRSAAGVPAAGKADMLDPAVAEHGWAAMEQRSLSALAIR</sequence>
<keyword evidence="2" id="KW-1185">Reference proteome</keyword>
<evidence type="ECO:0000313" key="2">
    <source>
        <dbReference type="Proteomes" id="UP001465755"/>
    </source>
</evidence>
<evidence type="ECO:0000313" key="1">
    <source>
        <dbReference type="EMBL" id="KAK9802890.1"/>
    </source>
</evidence>
<protein>
    <submittedName>
        <fullName evidence="1">Uncharacterized protein</fullName>
    </submittedName>
</protein>